<evidence type="ECO:0000256" key="6">
    <source>
        <dbReference type="ARBA" id="ARBA00022989"/>
    </source>
</evidence>
<evidence type="ECO:0000256" key="1">
    <source>
        <dbReference type="ARBA" id="ARBA00004162"/>
    </source>
</evidence>
<dbReference type="PANTHER" id="PTHR33909">
    <property type="entry name" value="SEC TRANSLOCON ACCESSORY COMPLEX SUBUNIT YAJC"/>
    <property type="match status" value="1"/>
</dbReference>
<comment type="subcellular location">
    <subcellularLocation>
        <location evidence="1">Cell membrane</location>
        <topology evidence="1">Single-pass membrane protein</topology>
    </subcellularLocation>
</comment>
<dbReference type="PRINTS" id="PR01853">
    <property type="entry name" value="YAJCTRNLCASE"/>
</dbReference>
<dbReference type="GO" id="GO:0015031">
    <property type="term" value="P:protein transport"/>
    <property type="evidence" value="ECO:0007669"/>
    <property type="project" value="UniProtKB-KW"/>
</dbReference>
<dbReference type="GO" id="GO:0005886">
    <property type="term" value="C:plasma membrane"/>
    <property type="evidence" value="ECO:0007669"/>
    <property type="project" value="UniProtKB-SubCell"/>
</dbReference>
<keyword evidence="6 9" id="KW-1133">Transmembrane helix</keyword>
<keyword evidence="7" id="KW-0811">Translocation</keyword>
<protein>
    <recommendedName>
        <fullName evidence="11">Preprotein translocase subunit YajC</fullName>
    </recommendedName>
</protein>
<sequence length="116" mass="12442">VDILYGFAANPDASQGGGGIAAFLPFFLIMLIIYFLMIRPQAKRQKNKQNMLLALKKGDKVITIGGIHGTVAGMKNQGKLIVLKVDKNLNININRSAISGLADGSIQEDSNLGDDN</sequence>
<evidence type="ECO:0000256" key="8">
    <source>
        <dbReference type="ARBA" id="ARBA00023136"/>
    </source>
</evidence>
<proteinExistence type="predicted"/>
<evidence type="ECO:0000256" key="7">
    <source>
        <dbReference type="ARBA" id="ARBA00023010"/>
    </source>
</evidence>
<dbReference type="NCBIfam" id="TIGR00739">
    <property type="entry name" value="yajC"/>
    <property type="match status" value="1"/>
</dbReference>
<dbReference type="SMART" id="SM01323">
    <property type="entry name" value="YajC"/>
    <property type="match status" value="1"/>
</dbReference>
<feature type="transmembrane region" description="Helical" evidence="9">
    <location>
        <begin position="20"/>
        <end position="38"/>
    </location>
</feature>
<dbReference type="AlphaFoldDB" id="A0A381NKM8"/>
<evidence type="ECO:0000256" key="3">
    <source>
        <dbReference type="ARBA" id="ARBA00022475"/>
    </source>
</evidence>
<dbReference type="PANTHER" id="PTHR33909:SF1">
    <property type="entry name" value="SEC TRANSLOCON ACCESSORY COMPLEX SUBUNIT YAJC"/>
    <property type="match status" value="1"/>
</dbReference>
<gene>
    <name evidence="10" type="ORF">METZ01_LOCUS7944</name>
</gene>
<keyword evidence="8 9" id="KW-0472">Membrane</keyword>
<name>A0A381NKM8_9ZZZZ</name>
<evidence type="ECO:0000256" key="4">
    <source>
        <dbReference type="ARBA" id="ARBA00022692"/>
    </source>
</evidence>
<dbReference type="Pfam" id="PF02699">
    <property type="entry name" value="YajC"/>
    <property type="match status" value="1"/>
</dbReference>
<keyword evidence="4 9" id="KW-0812">Transmembrane</keyword>
<reference evidence="10" key="1">
    <citation type="submission" date="2018-05" db="EMBL/GenBank/DDBJ databases">
        <authorList>
            <person name="Lanie J.A."/>
            <person name="Ng W.-L."/>
            <person name="Kazmierczak K.M."/>
            <person name="Andrzejewski T.M."/>
            <person name="Davidsen T.M."/>
            <person name="Wayne K.J."/>
            <person name="Tettelin H."/>
            <person name="Glass J.I."/>
            <person name="Rusch D."/>
            <person name="Podicherti R."/>
            <person name="Tsui H.-C.T."/>
            <person name="Winkler M.E."/>
        </authorList>
    </citation>
    <scope>NUCLEOTIDE SEQUENCE</scope>
</reference>
<keyword evidence="5" id="KW-0653">Protein transport</keyword>
<evidence type="ECO:0000256" key="2">
    <source>
        <dbReference type="ARBA" id="ARBA00022448"/>
    </source>
</evidence>
<accession>A0A381NKM8</accession>
<keyword evidence="3" id="KW-1003">Cell membrane</keyword>
<evidence type="ECO:0000256" key="5">
    <source>
        <dbReference type="ARBA" id="ARBA00022927"/>
    </source>
</evidence>
<evidence type="ECO:0000313" key="10">
    <source>
        <dbReference type="EMBL" id="SUZ55090.1"/>
    </source>
</evidence>
<evidence type="ECO:0008006" key="11">
    <source>
        <dbReference type="Google" id="ProtNLM"/>
    </source>
</evidence>
<organism evidence="10">
    <name type="scientific">marine metagenome</name>
    <dbReference type="NCBI Taxonomy" id="408172"/>
    <lineage>
        <taxon>unclassified sequences</taxon>
        <taxon>metagenomes</taxon>
        <taxon>ecological metagenomes</taxon>
    </lineage>
</organism>
<evidence type="ECO:0000256" key="9">
    <source>
        <dbReference type="SAM" id="Phobius"/>
    </source>
</evidence>
<dbReference type="EMBL" id="UINC01000426">
    <property type="protein sequence ID" value="SUZ55090.1"/>
    <property type="molecule type" value="Genomic_DNA"/>
</dbReference>
<keyword evidence="2" id="KW-0813">Transport</keyword>
<dbReference type="InterPro" id="IPR003849">
    <property type="entry name" value="Preprotein_translocase_YajC"/>
</dbReference>
<feature type="non-terminal residue" evidence="10">
    <location>
        <position position="1"/>
    </location>
</feature>